<dbReference type="SUPFAM" id="SSF49265">
    <property type="entry name" value="Fibronectin type III"/>
    <property type="match status" value="4"/>
</dbReference>
<dbReference type="SMART" id="SM00060">
    <property type="entry name" value="FN3"/>
    <property type="match status" value="6"/>
</dbReference>
<name>A0A2A2JGT7_9BILA</name>
<evidence type="ECO:0000256" key="9">
    <source>
        <dbReference type="ARBA" id="ARBA00023157"/>
    </source>
</evidence>
<dbReference type="Proteomes" id="UP000218231">
    <property type="component" value="Unassembled WGS sequence"/>
</dbReference>
<feature type="compositionally biased region" description="Pro residues" evidence="12">
    <location>
        <begin position="1142"/>
        <end position="1153"/>
    </location>
</feature>
<feature type="domain" description="Ig-like" evidence="14">
    <location>
        <begin position="170"/>
        <end position="256"/>
    </location>
</feature>
<keyword evidence="8 13" id="KW-0472">Membrane</keyword>
<dbReference type="EMBL" id="LIAE01010440">
    <property type="protein sequence ID" value="PAV60966.1"/>
    <property type="molecule type" value="Genomic_DNA"/>
</dbReference>
<gene>
    <name evidence="16" type="ORF">WR25_04368</name>
</gene>
<dbReference type="InterPro" id="IPR036179">
    <property type="entry name" value="Ig-like_dom_sf"/>
</dbReference>
<proteinExistence type="inferred from homology"/>
<evidence type="ECO:0000259" key="14">
    <source>
        <dbReference type="PROSITE" id="PS50835"/>
    </source>
</evidence>
<feature type="compositionally biased region" description="Low complexity" evidence="12">
    <location>
        <begin position="1091"/>
        <end position="1100"/>
    </location>
</feature>
<dbReference type="InterPro" id="IPR013098">
    <property type="entry name" value="Ig_I-set"/>
</dbReference>
<feature type="domain" description="Fibronectin type-III" evidence="15">
    <location>
        <begin position="662"/>
        <end position="752"/>
    </location>
</feature>
<protein>
    <recommendedName>
        <fullName evidence="18">Netrin receptor DCC</fullName>
    </recommendedName>
</protein>
<keyword evidence="3" id="KW-1003">Cell membrane</keyword>
<dbReference type="PANTHER" id="PTHR44170:SF54">
    <property type="entry name" value="FI24025P1"/>
    <property type="match status" value="1"/>
</dbReference>
<evidence type="ECO:0000256" key="8">
    <source>
        <dbReference type="ARBA" id="ARBA00023136"/>
    </source>
</evidence>
<keyword evidence="11" id="KW-0393">Immunoglobulin domain</keyword>
<feature type="region of interest" description="Disordered" evidence="12">
    <location>
        <begin position="1071"/>
        <end position="1107"/>
    </location>
</feature>
<dbReference type="InterPro" id="IPR013783">
    <property type="entry name" value="Ig-like_fold"/>
</dbReference>
<keyword evidence="6" id="KW-0677">Repeat</keyword>
<comment type="subcellular location">
    <subcellularLocation>
        <location evidence="1">Cell membrane</location>
        <topology evidence="1">Single-pass type I membrane protein</topology>
    </subcellularLocation>
</comment>
<keyword evidence="10" id="KW-0325">Glycoprotein</keyword>
<feature type="transmembrane region" description="Helical" evidence="13">
    <location>
        <begin position="993"/>
        <end position="1016"/>
    </location>
</feature>
<dbReference type="CDD" id="cd00063">
    <property type="entry name" value="FN3"/>
    <property type="match status" value="6"/>
</dbReference>
<feature type="domain" description="Ig-like" evidence="14">
    <location>
        <begin position="58"/>
        <end position="145"/>
    </location>
</feature>
<feature type="domain" description="Fibronectin type-III" evidence="15">
    <location>
        <begin position="558"/>
        <end position="653"/>
    </location>
</feature>
<sequence>MSFFSDHLANGSLLLSSLSRSSEGAYQCVVNVVTTSEGQDSTWTFLSRKALLRLADLPKFDAQPVDRQVKKGQPVAFHCLTSARPSGIVTWYHNDKQITAGPDLNILPVSNTLEISSVQPRHEGAYKCVLEGAGKRRTSQTGKLRIQNGSSKILEHFSNTHVLDLTSTELEFISSPRAQSVPVGSEALMECLVIGRQQPEVRWLKDSRQLVVDGNRVRRVGVSSLLISNVTLEDAGLYICRASGSDDSLDKAVALTVQDSPKILARPVSKVALETADVELECQSSGVPTPTISWYKNGESIIASDYFVVEANRLRILGLVKTDQGVYQCLVENEIGSEQAAAQLLVDSADSSSVAGSSGLPLVASAPLGFRTTTIGSRFISAEWDPPVQRNGEIKRYHVFYRESASDRERMLNTSSNSITITGLQPNTLYLIRVAAENEAGMGKSSENFKATTKREQAVPGRVANLQATALGSQTIEVRWDPPQGGPQPVRYKLFYIRHPADNDKETMVTIQSTAYTLHGMDKFTEYLIRVEAEGENGSGLTSDAIKVRTLSDLPAASPRDIVADPVTTTSIRVTWKEPDEEAGNGDITGYKLKYKTKQRGSKGSTYVIDPTEKEFTISGLEPGTSYLVRMAVINHNGTGPFSDWISIDTPLQDKEETLLGAPRELRPQAGPDYINVAWQPPADEMVLVRGYQIGWGHNIPDISSERVPGNVLRYKITGLKPGRDYVVSLRAFNQQGSGFPIYETVRTLSPATIPSTHDFEASMSETAGSPLGVNAETQSATSIRITWTDADPNAFNTMYTVRYSTSADGNQLRYVNSTETWVVVEGLRPATEYEFAVRAIVSGGTAVSPWSMAVRNRTWAAAPSSAPRDLTILPAASGDPHSVSLNWQPPKYANGEIEEYLILYSDRENVPDRDWTINYVAGDRLSHHISNLLPKASYFFKIQARNEKGYGPFSPIVRFTPAGGVQLSSNSRPSSEQADFGRLFRTLTANPVYIVVIGCVFLLILMCIIGAAICVMKKSSSRKNSGYTAGKKTNTSPGTDMWIQSTGNHIRGATSDYMVDNLATAVLSGPEIVESPPPRYQTLQGQGTLSRSYHQSSSSLEGRQRTPQVVYTGSARHQPIAKIDFSDSPYGSSSALTSATPPLPSQAPPLGPPQVLDGYRTLRGTPPNSASALRSFTALSGATPPPTLPPNANRPVLVTAGTRQLPVGRATAQPRVNVSNIYNSYATCSNDVDSEKKHALADVEMRSNTSGAGSTSGIGAGGDMQPSNSVEELNDQMENLDTMINDLQALQHEFTT</sequence>
<dbReference type="FunFam" id="2.60.40.10:FF:000004">
    <property type="entry name" value="DCC isoform 1"/>
    <property type="match status" value="1"/>
</dbReference>
<dbReference type="FunFam" id="2.60.40.10:FF:000028">
    <property type="entry name" value="Neuronal cell adhesion molecule"/>
    <property type="match status" value="2"/>
</dbReference>
<feature type="region of interest" description="Disordered" evidence="12">
    <location>
        <begin position="1246"/>
        <end position="1270"/>
    </location>
</feature>
<dbReference type="GO" id="GO:0005886">
    <property type="term" value="C:plasma membrane"/>
    <property type="evidence" value="ECO:0007669"/>
    <property type="project" value="UniProtKB-SubCell"/>
</dbReference>
<evidence type="ECO:0000259" key="15">
    <source>
        <dbReference type="PROSITE" id="PS50853"/>
    </source>
</evidence>
<dbReference type="OrthoDB" id="114660at2759"/>
<dbReference type="SMART" id="SM00408">
    <property type="entry name" value="IGc2"/>
    <property type="match status" value="3"/>
</dbReference>
<evidence type="ECO:0000256" key="7">
    <source>
        <dbReference type="ARBA" id="ARBA00022989"/>
    </source>
</evidence>
<evidence type="ECO:0000256" key="5">
    <source>
        <dbReference type="ARBA" id="ARBA00022729"/>
    </source>
</evidence>
<evidence type="ECO:0008006" key="18">
    <source>
        <dbReference type="Google" id="ProtNLM"/>
    </source>
</evidence>
<dbReference type="FunFam" id="2.60.40.10:FF:000759">
    <property type="entry name" value="Immunoglobulin superfamily DCC subclass member 4"/>
    <property type="match status" value="1"/>
</dbReference>
<evidence type="ECO:0000256" key="10">
    <source>
        <dbReference type="ARBA" id="ARBA00023180"/>
    </source>
</evidence>
<accession>A0A2A2JGT7</accession>
<evidence type="ECO:0000256" key="4">
    <source>
        <dbReference type="ARBA" id="ARBA00022692"/>
    </source>
</evidence>
<feature type="domain" description="Fibronectin type-III" evidence="15">
    <location>
        <begin position="462"/>
        <end position="553"/>
    </location>
</feature>
<evidence type="ECO:0000256" key="6">
    <source>
        <dbReference type="ARBA" id="ARBA00022737"/>
    </source>
</evidence>
<feature type="region of interest" description="Disordered" evidence="12">
    <location>
        <begin position="1124"/>
        <end position="1173"/>
    </location>
</feature>
<feature type="domain" description="Ig-like" evidence="14">
    <location>
        <begin position="261"/>
        <end position="347"/>
    </location>
</feature>
<dbReference type="Gene3D" id="2.60.40.10">
    <property type="entry name" value="Immunoglobulins"/>
    <property type="match status" value="9"/>
</dbReference>
<dbReference type="PROSITE" id="PS50853">
    <property type="entry name" value="FN3"/>
    <property type="match status" value="6"/>
</dbReference>
<keyword evidence="5" id="KW-0732">Signal</keyword>
<evidence type="ECO:0000256" key="3">
    <source>
        <dbReference type="ARBA" id="ARBA00022475"/>
    </source>
</evidence>
<feature type="domain" description="Fibronectin type-III" evidence="15">
    <location>
        <begin position="366"/>
        <end position="456"/>
    </location>
</feature>
<dbReference type="SUPFAM" id="SSF48726">
    <property type="entry name" value="Immunoglobulin"/>
    <property type="match status" value="3"/>
</dbReference>
<dbReference type="InterPro" id="IPR036116">
    <property type="entry name" value="FN3_sf"/>
</dbReference>
<evidence type="ECO:0000256" key="1">
    <source>
        <dbReference type="ARBA" id="ARBA00004251"/>
    </source>
</evidence>
<dbReference type="InterPro" id="IPR003598">
    <property type="entry name" value="Ig_sub2"/>
</dbReference>
<dbReference type="CDD" id="cd00096">
    <property type="entry name" value="Ig"/>
    <property type="match status" value="1"/>
</dbReference>
<evidence type="ECO:0000313" key="17">
    <source>
        <dbReference type="Proteomes" id="UP000218231"/>
    </source>
</evidence>
<keyword evidence="9" id="KW-1015">Disulfide bond</keyword>
<dbReference type="GO" id="GO:0098609">
    <property type="term" value="P:cell-cell adhesion"/>
    <property type="evidence" value="ECO:0007669"/>
    <property type="project" value="TreeGrafter"/>
</dbReference>
<evidence type="ECO:0000256" key="13">
    <source>
        <dbReference type="SAM" id="Phobius"/>
    </source>
</evidence>
<dbReference type="Pfam" id="PF00041">
    <property type="entry name" value="fn3"/>
    <property type="match status" value="6"/>
</dbReference>
<feature type="domain" description="Fibronectin type-III" evidence="15">
    <location>
        <begin position="770"/>
        <end position="862"/>
    </location>
</feature>
<dbReference type="InterPro" id="IPR003961">
    <property type="entry name" value="FN3_dom"/>
</dbReference>
<organism evidence="16 17">
    <name type="scientific">Diploscapter pachys</name>
    <dbReference type="NCBI Taxonomy" id="2018661"/>
    <lineage>
        <taxon>Eukaryota</taxon>
        <taxon>Metazoa</taxon>
        <taxon>Ecdysozoa</taxon>
        <taxon>Nematoda</taxon>
        <taxon>Chromadorea</taxon>
        <taxon>Rhabditida</taxon>
        <taxon>Rhabditina</taxon>
        <taxon>Rhabditomorpha</taxon>
        <taxon>Rhabditoidea</taxon>
        <taxon>Rhabditidae</taxon>
        <taxon>Diploscapter</taxon>
    </lineage>
</organism>
<dbReference type="PRINTS" id="PR00014">
    <property type="entry name" value="FNTYPEIII"/>
</dbReference>
<dbReference type="Pfam" id="PF13927">
    <property type="entry name" value="Ig_3"/>
    <property type="match status" value="1"/>
</dbReference>
<evidence type="ECO:0000313" key="16">
    <source>
        <dbReference type="EMBL" id="PAV60966.1"/>
    </source>
</evidence>
<dbReference type="PANTHER" id="PTHR44170">
    <property type="entry name" value="PROTEIN SIDEKICK"/>
    <property type="match status" value="1"/>
</dbReference>
<comment type="caution">
    <text evidence="16">The sequence shown here is derived from an EMBL/GenBank/DDBJ whole genome shotgun (WGS) entry which is preliminary data.</text>
</comment>
<evidence type="ECO:0000256" key="12">
    <source>
        <dbReference type="SAM" id="MobiDB-lite"/>
    </source>
</evidence>
<evidence type="ECO:0000256" key="2">
    <source>
        <dbReference type="ARBA" id="ARBA00009588"/>
    </source>
</evidence>
<keyword evidence="17" id="KW-1185">Reference proteome</keyword>
<reference evidence="16" key="1">
    <citation type="journal article" date="2017" name="Curr. Biol.">
        <title>Genome architecture and evolution of a unichromosomal asexual nematode.</title>
        <authorList>
            <person name="Fradin H."/>
            <person name="Zegar C."/>
            <person name="Gutwein M."/>
            <person name="Lucas J."/>
            <person name="Kovtun M."/>
            <person name="Corcoran D."/>
            <person name="Baugh L.R."/>
            <person name="Kiontke K."/>
            <person name="Gunsalus K."/>
            <person name="Fitch D.H."/>
            <person name="Piano F."/>
        </authorList>
    </citation>
    <scope>NUCLEOTIDE SEQUENCE [LARGE SCALE GENOMIC DNA]</scope>
    <source>
        <strain evidence="16">PF1309</strain>
    </source>
</reference>
<comment type="similarity">
    <text evidence="2">Belongs to the immunoglobulin superfamily. DCC family.</text>
</comment>
<dbReference type="SMART" id="SM00409">
    <property type="entry name" value="IG"/>
    <property type="match status" value="3"/>
</dbReference>
<dbReference type="InterPro" id="IPR003599">
    <property type="entry name" value="Ig_sub"/>
</dbReference>
<feature type="domain" description="Fibronectin type-III" evidence="15">
    <location>
        <begin position="867"/>
        <end position="965"/>
    </location>
</feature>
<feature type="region of interest" description="Disordered" evidence="12">
    <location>
        <begin position="1023"/>
        <end position="1042"/>
    </location>
</feature>
<dbReference type="Pfam" id="PF07679">
    <property type="entry name" value="I-set"/>
    <property type="match status" value="2"/>
</dbReference>
<evidence type="ECO:0000256" key="11">
    <source>
        <dbReference type="ARBA" id="ARBA00023319"/>
    </source>
</evidence>
<keyword evidence="4 13" id="KW-0812">Transmembrane</keyword>
<dbReference type="PROSITE" id="PS50835">
    <property type="entry name" value="IG_LIKE"/>
    <property type="match status" value="3"/>
</dbReference>
<keyword evidence="7 13" id="KW-1133">Transmembrane helix</keyword>
<dbReference type="InterPro" id="IPR007110">
    <property type="entry name" value="Ig-like_dom"/>
</dbReference>